<proteinExistence type="predicted"/>
<accession>A0A6A7VVY7</accession>
<gene>
    <name evidence="4" type="ORF">F7D97_11360</name>
</gene>
<comment type="caution">
    <text evidence="4">The sequence shown here is derived from an EMBL/GenBank/DDBJ whole genome shotgun (WGS) entry which is preliminary data.</text>
</comment>
<dbReference type="InterPro" id="IPR029044">
    <property type="entry name" value="Nucleotide-diphossugar_trans"/>
</dbReference>
<evidence type="ECO:0000313" key="5">
    <source>
        <dbReference type="Proteomes" id="UP000406735"/>
    </source>
</evidence>
<protein>
    <submittedName>
        <fullName evidence="4">Glycosyltransferase family 2 protein</fullName>
    </submittedName>
</protein>
<reference evidence="4 5" key="1">
    <citation type="submission" date="2019-09" db="EMBL/GenBank/DDBJ databases">
        <title>Distinct polysaccharide growth profiles of human intestinal Prevotella copri isolates.</title>
        <authorList>
            <person name="Fehlner-Peach H."/>
            <person name="Magnabosco C."/>
            <person name="Raghavan V."/>
            <person name="Scher J.U."/>
            <person name="Tett A."/>
            <person name="Cox L.M."/>
            <person name="Gottsegen C."/>
            <person name="Watters A."/>
            <person name="Wiltshire- Gordon J.D."/>
            <person name="Segata N."/>
            <person name="Bonneau R."/>
            <person name="Littman D.R."/>
        </authorList>
    </citation>
    <scope>NUCLEOTIDE SEQUENCE [LARGE SCALE GENOMIC DNA]</scope>
    <source>
        <strain evidence="5">iK21513</strain>
    </source>
</reference>
<evidence type="ECO:0000256" key="1">
    <source>
        <dbReference type="ARBA" id="ARBA00022676"/>
    </source>
</evidence>
<keyword evidence="1" id="KW-0328">Glycosyltransferase</keyword>
<dbReference type="SUPFAM" id="SSF53448">
    <property type="entry name" value="Nucleotide-diphospho-sugar transferases"/>
    <property type="match status" value="1"/>
</dbReference>
<dbReference type="Pfam" id="PF00535">
    <property type="entry name" value="Glycos_transf_2"/>
    <property type="match status" value="1"/>
</dbReference>
<dbReference type="EMBL" id="VZCY01000091">
    <property type="protein sequence ID" value="MQN10501.1"/>
    <property type="molecule type" value="Genomic_DNA"/>
</dbReference>
<feature type="domain" description="Glycosyltransferase 2-like" evidence="3">
    <location>
        <begin position="9"/>
        <end position="162"/>
    </location>
</feature>
<evidence type="ECO:0000259" key="3">
    <source>
        <dbReference type="Pfam" id="PF00535"/>
    </source>
</evidence>
<dbReference type="AlphaFoldDB" id="A0A6A7VVY7"/>
<dbReference type="PANTHER" id="PTHR22916">
    <property type="entry name" value="GLYCOSYLTRANSFERASE"/>
    <property type="match status" value="1"/>
</dbReference>
<name>A0A6A7VVY7_9BACT</name>
<dbReference type="CDD" id="cd00761">
    <property type="entry name" value="Glyco_tranf_GTA_type"/>
    <property type="match status" value="1"/>
</dbReference>
<evidence type="ECO:0000313" key="4">
    <source>
        <dbReference type="EMBL" id="MQN10501.1"/>
    </source>
</evidence>
<dbReference type="GO" id="GO:0016758">
    <property type="term" value="F:hexosyltransferase activity"/>
    <property type="evidence" value="ECO:0007669"/>
    <property type="project" value="UniProtKB-ARBA"/>
</dbReference>
<dbReference type="Proteomes" id="UP000406735">
    <property type="component" value="Unassembled WGS sequence"/>
</dbReference>
<sequence length="328" mass="38307">MNSEPYLVTIIIPVYNVSKYIARCASSLFEQTYPNIEYVFVDDCSPDDSISILMSVLEHYPKRMDRVNVVKNVTNCGIAAVRNIGVKHCHGSFLMYVDSDDWLDTDVVEKCVGKQLEEDADIIVFDRKIYKNDGVHIYREKEVTTAQAMAEQMLARKREISIWGMLIRTSLYRDNNIACREGINMSEDYQTSPCLVYFAKNVAVLHNTYYNYENRNMTSISARFSEKNTRQELVTLDILSDFVKDKEPSIIQAYNYGRCIQLCYYRHNAAYYKVWSMWDDLNEMLKEIPVSTYSQLPLPYRIGWHIKSKSMLHIYVTCLKFMKKITSK</sequence>
<dbReference type="InterPro" id="IPR001173">
    <property type="entry name" value="Glyco_trans_2-like"/>
</dbReference>
<dbReference type="Gene3D" id="3.90.550.10">
    <property type="entry name" value="Spore Coat Polysaccharide Biosynthesis Protein SpsA, Chain A"/>
    <property type="match status" value="1"/>
</dbReference>
<organism evidence="4 5">
    <name type="scientific">Segatella copri</name>
    <dbReference type="NCBI Taxonomy" id="165179"/>
    <lineage>
        <taxon>Bacteria</taxon>
        <taxon>Pseudomonadati</taxon>
        <taxon>Bacteroidota</taxon>
        <taxon>Bacteroidia</taxon>
        <taxon>Bacteroidales</taxon>
        <taxon>Prevotellaceae</taxon>
        <taxon>Segatella</taxon>
    </lineage>
</organism>
<keyword evidence="2 4" id="KW-0808">Transferase</keyword>
<evidence type="ECO:0000256" key="2">
    <source>
        <dbReference type="ARBA" id="ARBA00022679"/>
    </source>
</evidence>
<dbReference type="RefSeq" id="WP_153080591.1">
    <property type="nucleotide sequence ID" value="NZ_VZAU01000093.1"/>
</dbReference>
<dbReference type="PANTHER" id="PTHR22916:SF51">
    <property type="entry name" value="GLYCOSYLTRANSFERASE EPSH-RELATED"/>
    <property type="match status" value="1"/>
</dbReference>